<dbReference type="SMR" id="A0A438G279"/>
<protein>
    <recommendedName>
        <fullName evidence="5">Copper transporter</fullName>
    </recommendedName>
</protein>
<evidence type="ECO:0000313" key="2">
    <source>
        <dbReference type="EMBL" id="RVW66301.1"/>
    </source>
</evidence>
<keyword evidence="1" id="KW-0812">Transmembrane</keyword>
<evidence type="ECO:0000313" key="3">
    <source>
        <dbReference type="EMBL" id="RVW73858.1"/>
    </source>
</evidence>
<keyword evidence="1" id="KW-1133">Transmembrane helix</keyword>
<evidence type="ECO:0000256" key="1">
    <source>
        <dbReference type="SAM" id="Phobius"/>
    </source>
</evidence>
<name>A0A438G279_VITVI</name>
<accession>A0A438G279</accession>
<dbReference type="EMBL" id="QGNW01000672">
    <property type="protein sequence ID" value="RVW66301.1"/>
    <property type="molecule type" value="Genomic_DNA"/>
</dbReference>
<evidence type="ECO:0008006" key="5">
    <source>
        <dbReference type="Google" id="ProtNLM"/>
    </source>
</evidence>
<reference evidence="2 4" key="1">
    <citation type="journal article" date="2018" name="PLoS Genet.">
        <title>Population sequencing reveals clonal diversity and ancestral inbreeding in the grapevine cultivar Chardonnay.</title>
        <authorList>
            <person name="Roach M.J."/>
            <person name="Johnson D.L."/>
            <person name="Bohlmann J."/>
            <person name="van Vuuren H.J."/>
            <person name="Jones S.J."/>
            <person name="Pretorius I.S."/>
            <person name="Schmidt S.A."/>
            <person name="Borneman A.R."/>
        </authorList>
    </citation>
    <scope>NUCLEOTIDE SEQUENCE [LARGE SCALE GENOMIC DNA]</scope>
    <source>
        <strain evidence="4">cv. Chardonnay</strain>
        <strain evidence="2">I10V1</strain>
        <tissue evidence="2">Leaf</tissue>
    </source>
</reference>
<dbReference type="EMBL" id="QGNW01000382">
    <property type="protein sequence ID" value="RVW73858.1"/>
    <property type="molecule type" value="Genomic_DNA"/>
</dbReference>
<keyword evidence="1" id="KW-0472">Membrane</keyword>
<dbReference type="AlphaFoldDB" id="A0A438G279"/>
<organism evidence="2 4">
    <name type="scientific">Vitis vinifera</name>
    <name type="common">Grape</name>
    <dbReference type="NCBI Taxonomy" id="29760"/>
    <lineage>
        <taxon>Eukaryota</taxon>
        <taxon>Viridiplantae</taxon>
        <taxon>Streptophyta</taxon>
        <taxon>Embryophyta</taxon>
        <taxon>Tracheophyta</taxon>
        <taxon>Spermatophyta</taxon>
        <taxon>Magnoliopsida</taxon>
        <taxon>eudicotyledons</taxon>
        <taxon>Gunneridae</taxon>
        <taxon>Pentapetalae</taxon>
        <taxon>rosids</taxon>
        <taxon>Vitales</taxon>
        <taxon>Vitaceae</taxon>
        <taxon>Viteae</taxon>
        <taxon>Vitis</taxon>
    </lineage>
</organism>
<evidence type="ECO:0000313" key="4">
    <source>
        <dbReference type="Proteomes" id="UP000288805"/>
    </source>
</evidence>
<dbReference type="KEGG" id="vvi:104881767"/>
<feature type="transmembrane region" description="Helical" evidence="1">
    <location>
        <begin position="32"/>
        <end position="52"/>
    </location>
</feature>
<dbReference type="OrthoDB" id="10293709at2759"/>
<gene>
    <name evidence="3" type="ORF">CK203_056628</name>
    <name evidence="2" type="ORF">CK203_066213</name>
</gene>
<feature type="transmembrane region" description="Helical" evidence="1">
    <location>
        <begin position="96"/>
        <end position="115"/>
    </location>
</feature>
<dbReference type="Proteomes" id="UP000288805">
    <property type="component" value="Unassembled WGS sequence"/>
</dbReference>
<proteinExistence type="predicted"/>
<comment type="caution">
    <text evidence="2">The sequence shown here is derived from an EMBL/GenBank/DDBJ whole genome shotgun (WGS) entry which is preliminary data.</text>
</comment>
<feature type="transmembrane region" description="Helical" evidence="1">
    <location>
        <begin position="73"/>
        <end position="90"/>
    </location>
</feature>
<sequence length="119" mass="13720">MNEELKQKHTGLWFGEDVDILFNDWPAGHSKFLFSFAIFLVFTISLFAHIYAMTPLSTPKMDPKSLLRHAAIHAFRTFIIYLVPLCVITFNLDVLITLLLGQLTGFLALTFYAQYHQPR</sequence>